<dbReference type="InterPro" id="IPR013325">
    <property type="entry name" value="RNA_pol_sigma_r2"/>
</dbReference>
<dbReference type="GO" id="GO:0006352">
    <property type="term" value="P:DNA-templated transcription initiation"/>
    <property type="evidence" value="ECO:0007669"/>
    <property type="project" value="InterPro"/>
</dbReference>
<dbReference type="OrthoDB" id="3692620at2"/>
<evidence type="ECO:0000256" key="5">
    <source>
        <dbReference type="ARBA" id="ARBA00023163"/>
    </source>
</evidence>
<dbReference type="NCBIfam" id="TIGR02983">
    <property type="entry name" value="SigE-fam_strep"/>
    <property type="match status" value="1"/>
</dbReference>
<keyword evidence="3" id="KW-0731">Sigma factor</keyword>
<dbReference type="KEGG" id="lmoi:VV02_14795"/>
<evidence type="ECO:0000259" key="6">
    <source>
        <dbReference type="Pfam" id="PF04542"/>
    </source>
</evidence>
<evidence type="ECO:0000313" key="9">
    <source>
        <dbReference type="Proteomes" id="UP000066480"/>
    </source>
</evidence>
<dbReference type="NCBIfam" id="TIGR02937">
    <property type="entry name" value="sigma70-ECF"/>
    <property type="match status" value="1"/>
</dbReference>
<sequence>MTSESDEAFSAFVASSSPQLLRTGWLLCGDEHLAEELVQEALARVYPRWGRLADGQPLAYARRILVNLNTDRWRRGRRETVAADGDMPERPVDDGSSAAVDRDLLIRLLGALPRRERQVVVLRHYADLSEQQVADLLDVSVGTVKSSASRGLAVMRSHLTSIEEAV</sequence>
<protein>
    <recommendedName>
        <fullName evidence="10">RNA polymerase</fullName>
    </recommendedName>
</protein>
<keyword evidence="5" id="KW-0804">Transcription</keyword>
<dbReference type="RefSeq" id="WP_052592608.1">
    <property type="nucleotide sequence ID" value="NZ_CP011112.1"/>
</dbReference>
<name>A0A0K1JJD8_9MICO</name>
<dbReference type="GO" id="GO:0016987">
    <property type="term" value="F:sigma factor activity"/>
    <property type="evidence" value="ECO:0007669"/>
    <property type="project" value="UniProtKB-KW"/>
</dbReference>
<comment type="similarity">
    <text evidence="1">Belongs to the sigma-70 factor family. ECF subfamily.</text>
</comment>
<organism evidence="8 9">
    <name type="scientific">Luteipulveratus mongoliensis</name>
    <dbReference type="NCBI Taxonomy" id="571913"/>
    <lineage>
        <taxon>Bacteria</taxon>
        <taxon>Bacillati</taxon>
        <taxon>Actinomycetota</taxon>
        <taxon>Actinomycetes</taxon>
        <taxon>Micrococcales</taxon>
        <taxon>Dermacoccaceae</taxon>
        <taxon>Luteipulveratus</taxon>
    </lineage>
</organism>
<dbReference type="Gene3D" id="1.10.1740.10">
    <property type="match status" value="1"/>
</dbReference>
<dbReference type="PATRIC" id="fig|571913.6.peg.3007"/>
<evidence type="ECO:0000256" key="2">
    <source>
        <dbReference type="ARBA" id="ARBA00023015"/>
    </source>
</evidence>
<evidence type="ECO:0000256" key="1">
    <source>
        <dbReference type="ARBA" id="ARBA00010641"/>
    </source>
</evidence>
<dbReference type="PANTHER" id="PTHR43133:SF50">
    <property type="entry name" value="ECF RNA POLYMERASE SIGMA FACTOR SIGM"/>
    <property type="match status" value="1"/>
</dbReference>
<dbReference type="InterPro" id="IPR007627">
    <property type="entry name" value="RNA_pol_sigma70_r2"/>
</dbReference>
<dbReference type="SUPFAM" id="SSF88946">
    <property type="entry name" value="Sigma2 domain of RNA polymerase sigma factors"/>
    <property type="match status" value="1"/>
</dbReference>
<dbReference type="Pfam" id="PF08281">
    <property type="entry name" value="Sigma70_r4_2"/>
    <property type="match status" value="1"/>
</dbReference>
<dbReference type="InterPro" id="IPR013249">
    <property type="entry name" value="RNA_pol_sigma70_r4_t2"/>
</dbReference>
<keyword evidence="4" id="KW-0238">DNA-binding</keyword>
<evidence type="ECO:0008006" key="10">
    <source>
        <dbReference type="Google" id="ProtNLM"/>
    </source>
</evidence>
<dbReference type="Proteomes" id="UP000066480">
    <property type="component" value="Chromosome"/>
</dbReference>
<gene>
    <name evidence="8" type="ORF">VV02_14795</name>
</gene>
<proteinExistence type="inferred from homology"/>
<feature type="domain" description="RNA polymerase sigma-70 region 2" evidence="6">
    <location>
        <begin position="14"/>
        <end position="78"/>
    </location>
</feature>
<dbReference type="InterPro" id="IPR036388">
    <property type="entry name" value="WH-like_DNA-bd_sf"/>
</dbReference>
<dbReference type="CDD" id="cd06171">
    <property type="entry name" value="Sigma70_r4"/>
    <property type="match status" value="1"/>
</dbReference>
<dbReference type="PANTHER" id="PTHR43133">
    <property type="entry name" value="RNA POLYMERASE ECF-TYPE SIGMA FACTO"/>
    <property type="match status" value="1"/>
</dbReference>
<dbReference type="InterPro" id="IPR014325">
    <property type="entry name" value="RNA_pol_sigma-E_actinobac"/>
</dbReference>
<evidence type="ECO:0000259" key="7">
    <source>
        <dbReference type="Pfam" id="PF08281"/>
    </source>
</evidence>
<evidence type="ECO:0000313" key="8">
    <source>
        <dbReference type="EMBL" id="AKU16839.1"/>
    </source>
</evidence>
<dbReference type="InterPro" id="IPR013324">
    <property type="entry name" value="RNA_pol_sigma_r3/r4-like"/>
</dbReference>
<dbReference type="SUPFAM" id="SSF88659">
    <property type="entry name" value="Sigma3 and sigma4 domains of RNA polymerase sigma factors"/>
    <property type="match status" value="1"/>
</dbReference>
<dbReference type="GO" id="GO:0003677">
    <property type="term" value="F:DNA binding"/>
    <property type="evidence" value="ECO:0007669"/>
    <property type="project" value="UniProtKB-KW"/>
</dbReference>
<keyword evidence="9" id="KW-1185">Reference proteome</keyword>
<dbReference type="EMBL" id="CP011112">
    <property type="protein sequence ID" value="AKU16839.1"/>
    <property type="molecule type" value="Genomic_DNA"/>
</dbReference>
<dbReference type="InterPro" id="IPR014284">
    <property type="entry name" value="RNA_pol_sigma-70_dom"/>
</dbReference>
<dbReference type="Pfam" id="PF04542">
    <property type="entry name" value="Sigma70_r2"/>
    <property type="match status" value="1"/>
</dbReference>
<accession>A0A0K1JJD8</accession>
<keyword evidence="2" id="KW-0805">Transcription regulation</keyword>
<dbReference type="InterPro" id="IPR039425">
    <property type="entry name" value="RNA_pol_sigma-70-like"/>
</dbReference>
<dbReference type="AlphaFoldDB" id="A0A0K1JJD8"/>
<evidence type="ECO:0000256" key="3">
    <source>
        <dbReference type="ARBA" id="ARBA00023082"/>
    </source>
</evidence>
<reference evidence="8 9" key="1">
    <citation type="submission" date="2015-03" db="EMBL/GenBank/DDBJ databases">
        <title>Luteipulveratus halotolerans sp. nov., a novel actinobacterium (Dermacoccaceae) from Sarawak, Malaysia.</title>
        <authorList>
            <person name="Juboi H."/>
            <person name="Basik A."/>
            <person name="Shamsul S.S."/>
            <person name="Arnold P."/>
            <person name="Schmitt E.K."/>
            <person name="Sanglier J.-J."/>
            <person name="Yeo T."/>
        </authorList>
    </citation>
    <scope>NUCLEOTIDE SEQUENCE [LARGE SCALE GENOMIC DNA]</scope>
    <source>
        <strain evidence="8 9">MN07-A0370</strain>
    </source>
</reference>
<evidence type="ECO:0000256" key="4">
    <source>
        <dbReference type="ARBA" id="ARBA00023125"/>
    </source>
</evidence>
<dbReference type="STRING" id="571913.VV02_14795"/>
<dbReference type="Gene3D" id="1.10.10.10">
    <property type="entry name" value="Winged helix-like DNA-binding domain superfamily/Winged helix DNA-binding domain"/>
    <property type="match status" value="1"/>
</dbReference>
<feature type="domain" description="RNA polymerase sigma factor 70 region 4 type 2" evidence="7">
    <location>
        <begin position="103"/>
        <end position="153"/>
    </location>
</feature>